<dbReference type="InterPro" id="IPR001667">
    <property type="entry name" value="DDH_dom"/>
</dbReference>
<gene>
    <name evidence="3" type="ORF">A3D26_03065</name>
</gene>
<comment type="caution">
    <text evidence="3">The sequence shown here is derived from an EMBL/GenBank/DDBJ whole genome shotgun (WGS) entry which is preliminary data.</text>
</comment>
<dbReference type="InterPro" id="IPR003156">
    <property type="entry name" value="DHHA1_dom"/>
</dbReference>
<evidence type="ECO:0000313" key="4">
    <source>
        <dbReference type="Proteomes" id="UP000178319"/>
    </source>
</evidence>
<dbReference type="STRING" id="1797516.A3D26_03065"/>
<dbReference type="InterPro" id="IPR038763">
    <property type="entry name" value="DHH_sf"/>
</dbReference>
<protein>
    <recommendedName>
        <fullName evidence="5">DDH domain-containing protein</fullName>
    </recommendedName>
</protein>
<proteinExistence type="predicted"/>
<organism evidence="3 4">
    <name type="scientific">Candidatus Blackburnbacteria bacterium RIFCSPHIGHO2_02_FULL_44_20</name>
    <dbReference type="NCBI Taxonomy" id="1797516"/>
    <lineage>
        <taxon>Bacteria</taxon>
        <taxon>Candidatus Blackburniibacteriota</taxon>
    </lineage>
</organism>
<dbReference type="PANTHER" id="PTHR47618:SF1">
    <property type="entry name" value="BIFUNCTIONAL OLIGORIBONUCLEASE AND PAP PHOSPHATASE NRNA"/>
    <property type="match status" value="1"/>
</dbReference>
<dbReference type="Proteomes" id="UP000178319">
    <property type="component" value="Unassembled WGS sequence"/>
</dbReference>
<name>A0A1G1V917_9BACT</name>
<evidence type="ECO:0008006" key="5">
    <source>
        <dbReference type="Google" id="ProtNLM"/>
    </source>
</evidence>
<feature type="domain" description="DDH" evidence="1">
    <location>
        <begin position="20"/>
        <end position="164"/>
    </location>
</feature>
<dbReference type="Pfam" id="PF02272">
    <property type="entry name" value="DHHA1"/>
    <property type="match status" value="1"/>
</dbReference>
<dbReference type="SUPFAM" id="SSF64182">
    <property type="entry name" value="DHH phosphoesterases"/>
    <property type="match status" value="1"/>
</dbReference>
<sequence length="330" mass="36309">MTDYPEAPQILESINKTNTVLLALHINPDSDSVGSNLALALVLKNLGKTVEIYSADVPPQNLDFLPAYSQITLKDPKEIDIGKFKLAIFLDSSDKLRITRHEHLSLPGGITTVVIDHHQTNTRFAQINLVDPKASSTGEILFNLFSFWKTKITPEIATCLLTAMAGDTGTFRWATTESTLDVASRLIKLGAGLKEINFNLYQRTPLEQVRYQAEVVRKMKIKQAGNTKFVWAATSFEEIEALGGSKFAVGGSDIGKTVEGTDFTLVLREEEKGIMTGSFRSRTDIDVAKIAELFGGGGHKAAAGLMIRFNEPFKNKVEEVINKVGEYLSK</sequence>
<feature type="domain" description="DHHA1" evidence="2">
    <location>
        <begin position="259"/>
        <end position="329"/>
    </location>
</feature>
<dbReference type="InterPro" id="IPR051319">
    <property type="entry name" value="Oligoribo/pAp-PDE_c-di-AMP_PDE"/>
</dbReference>
<accession>A0A1G1V917</accession>
<dbReference type="Gene3D" id="3.90.1640.10">
    <property type="entry name" value="inorganic pyrophosphatase (n-terminal core)"/>
    <property type="match status" value="1"/>
</dbReference>
<dbReference type="PANTHER" id="PTHR47618">
    <property type="entry name" value="BIFUNCTIONAL OLIGORIBONUCLEASE AND PAP PHOSPHATASE NRNA"/>
    <property type="match status" value="1"/>
</dbReference>
<dbReference type="Gene3D" id="3.10.310.30">
    <property type="match status" value="1"/>
</dbReference>
<evidence type="ECO:0000313" key="3">
    <source>
        <dbReference type="EMBL" id="OGY11944.1"/>
    </source>
</evidence>
<evidence type="ECO:0000259" key="2">
    <source>
        <dbReference type="Pfam" id="PF02272"/>
    </source>
</evidence>
<dbReference type="EMBL" id="MHBZ01000009">
    <property type="protein sequence ID" value="OGY11944.1"/>
    <property type="molecule type" value="Genomic_DNA"/>
</dbReference>
<dbReference type="AlphaFoldDB" id="A0A1G1V917"/>
<dbReference type="Pfam" id="PF01368">
    <property type="entry name" value="DHH"/>
    <property type="match status" value="1"/>
</dbReference>
<reference evidence="3 4" key="1">
    <citation type="journal article" date="2016" name="Nat. Commun.">
        <title>Thousands of microbial genomes shed light on interconnected biogeochemical processes in an aquifer system.</title>
        <authorList>
            <person name="Anantharaman K."/>
            <person name="Brown C.T."/>
            <person name="Hug L.A."/>
            <person name="Sharon I."/>
            <person name="Castelle C.J."/>
            <person name="Probst A.J."/>
            <person name="Thomas B.C."/>
            <person name="Singh A."/>
            <person name="Wilkins M.J."/>
            <person name="Karaoz U."/>
            <person name="Brodie E.L."/>
            <person name="Williams K.H."/>
            <person name="Hubbard S.S."/>
            <person name="Banfield J.F."/>
        </authorList>
    </citation>
    <scope>NUCLEOTIDE SEQUENCE [LARGE SCALE GENOMIC DNA]</scope>
</reference>
<dbReference type="GO" id="GO:0003676">
    <property type="term" value="F:nucleic acid binding"/>
    <property type="evidence" value="ECO:0007669"/>
    <property type="project" value="InterPro"/>
</dbReference>
<evidence type="ECO:0000259" key="1">
    <source>
        <dbReference type="Pfam" id="PF01368"/>
    </source>
</evidence>